<protein>
    <recommendedName>
        <fullName evidence="2">Cupin type-2 domain-containing protein</fullName>
    </recommendedName>
</protein>
<evidence type="ECO:0000313" key="3">
    <source>
        <dbReference type="EMBL" id="PIZ17657.1"/>
    </source>
</evidence>
<reference evidence="4" key="1">
    <citation type="submission" date="2017-09" db="EMBL/GenBank/DDBJ databases">
        <title>Depth-based differentiation of microbial function through sediment-hosted aquifers and enrichment of novel symbionts in the deep terrestrial subsurface.</title>
        <authorList>
            <person name="Probst A.J."/>
            <person name="Ladd B."/>
            <person name="Jarett J.K."/>
            <person name="Geller-Mcgrath D.E."/>
            <person name="Sieber C.M.K."/>
            <person name="Emerson J.B."/>
            <person name="Anantharaman K."/>
            <person name="Thomas B.C."/>
            <person name="Malmstrom R."/>
            <person name="Stieglmeier M."/>
            <person name="Klingl A."/>
            <person name="Woyke T."/>
            <person name="Ryan C.M."/>
            <person name="Banfield J.F."/>
        </authorList>
    </citation>
    <scope>NUCLEOTIDE SEQUENCE [LARGE SCALE GENOMIC DNA]</scope>
</reference>
<accession>A0A2M7SDP4</accession>
<evidence type="ECO:0000259" key="2">
    <source>
        <dbReference type="Pfam" id="PF07883"/>
    </source>
</evidence>
<sequence length="116" mass="12946">MAEEPRIIIPSEAPGRKTSGGGDLKFFLQKEDGLTCGTFTMQPGDRLSKNVMAHPGDELYYVLKGPAYCDLPDYDNKRVEIREGQAFLIPAGTKHIPNNIPGKREAVVFYMCTKWP</sequence>
<proteinExistence type="predicted"/>
<dbReference type="Gene3D" id="2.60.120.10">
    <property type="entry name" value="Jelly Rolls"/>
    <property type="match status" value="1"/>
</dbReference>
<dbReference type="InterPro" id="IPR011051">
    <property type="entry name" value="RmlC_Cupin_sf"/>
</dbReference>
<evidence type="ECO:0000256" key="1">
    <source>
        <dbReference type="SAM" id="MobiDB-lite"/>
    </source>
</evidence>
<feature type="region of interest" description="Disordered" evidence="1">
    <location>
        <begin position="1"/>
        <end position="22"/>
    </location>
</feature>
<feature type="domain" description="Cupin type-2" evidence="2">
    <location>
        <begin position="38"/>
        <end position="108"/>
    </location>
</feature>
<evidence type="ECO:0000313" key="4">
    <source>
        <dbReference type="Proteomes" id="UP000229307"/>
    </source>
</evidence>
<dbReference type="InterPro" id="IPR013096">
    <property type="entry name" value="Cupin_2"/>
</dbReference>
<gene>
    <name evidence="3" type="ORF">COY52_03560</name>
</gene>
<dbReference type="EMBL" id="PFMR01000097">
    <property type="protein sequence ID" value="PIZ17657.1"/>
    <property type="molecule type" value="Genomic_DNA"/>
</dbReference>
<dbReference type="SUPFAM" id="SSF51182">
    <property type="entry name" value="RmlC-like cupins"/>
    <property type="match status" value="1"/>
</dbReference>
<organism evidence="3 4">
    <name type="scientific">Candidatus Desantisbacteria bacterium CG_4_10_14_0_8_um_filter_48_22</name>
    <dbReference type="NCBI Taxonomy" id="1974543"/>
    <lineage>
        <taxon>Bacteria</taxon>
        <taxon>Candidatus Desantisiibacteriota</taxon>
    </lineage>
</organism>
<comment type="caution">
    <text evidence="3">The sequence shown here is derived from an EMBL/GenBank/DDBJ whole genome shotgun (WGS) entry which is preliminary data.</text>
</comment>
<name>A0A2M7SDP4_9BACT</name>
<dbReference type="AlphaFoldDB" id="A0A2M7SDP4"/>
<dbReference type="Pfam" id="PF07883">
    <property type="entry name" value="Cupin_2"/>
    <property type="match status" value="1"/>
</dbReference>
<dbReference type="Proteomes" id="UP000229307">
    <property type="component" value="Unassembled WGS sequence"/>
</dbReference>
<dbReference type="InterPro" id="IPR014710">
    <property type="entry name" value="RmlC-like_jellyroll"/>
</dbReference>